<dbReference type="PANTHER" id="PTHR32060">
    <property type="entry name" value="TAIL-SPECIFIC PROTEASE"/>
    <property type="match status" value="1"/>
</dbReference>
<evidence type="ECO:0000256" key="2">
    <source>
        <dbReference type="ARBA" id="ARBA00022670"/>
    </source>
</evidence>
<dbReference type="FunFam" id="2.30.42.10:FF:000063">
    <property type="entry name" value="Peptidase, S41 family"/>
    <property type="match status" value="1"/>
</dbReference>
<name>A0A6N9TNT9_DISTH</name>
<dbReference type="CDD" id="cd07560">
    <property type="entry name" value="Peptidase_S41_CPP"/>
    <property type="match status" value="1"/>
</dbReference>
<dbReference type="InterPro" id="IPR029045">
    <property type="entry name" value="ClpP/crotonase-like_dom_sf"/>
</dbReference>
<proteinExistence type="inferred from homology"/>
<dbReference type="GO" id="GO:0007165">
    <property type="term" value="P:signal transduction"/>
    <property type="evidence" value="ECO:0007669"/>
    <property type="project" value="TreeGrafter"/>
</dbReference>
<dbReference type="Gene3D" id="3.30.750.44">
    <property type="match status" value="1"/>
</dbReference>
<evidence type="ECO:0000256" key="4">
    <source>
        <dbReference type="ARBA" id="ARBA00022825"/>
    </source>
</evidence>
<evidence type="ECO:0000256" key="6">
    <source>
        <dbReference type="SAM" id="SignalP"/>
    </source>
</evidence>
<evidence type="ECO:0000256" key="5">
    <source>
        <dbReference type="RuleBase" id="RU004404"/>
    </source>
</evidence>
<keyword evidence="6" id="KW-0732">Signal</keyword>
<dbReference type="GO" id="GO:0006508">
    <property type="term" value="P:proteolysis"/>
    <property type="evidence" value="ECO:0007669"/>
    <property type="project" value="UniProtKB-KW"/>
</dbReference>
<dbReference type="Gene3D" id="3.90.226.10">
    <property type="entry name" value="2-enoyl-CoA Hydratase, Chain A, domain 1"/>
    <property type="match status" value="1"/>
</dbReference>
<dbReference type="Pfam" id="PF22694">
    <property type="entry name" value="CtpB_N-like"/>
    <property type="match status" value="1"/>
</dbReference>
<comment type="similarity">
    <text evidence="1 5">Belongs to the peptidase S41A family.</text>
</comment>
<dbReference type="CDD" id="cd06782">
    <property type="entry name" value="cpPDZ_CPP-like"/>
    <property type="match status" value="1"/>
</dbReference>
<dbReference type="FunFam" id="3.90.226.10:FF:000029">
    <property type="entry name" value="Peptidase, S41 family"/>
    <property type="match status" value="1"/>
</dbReference>
<reference evidence="8 9" key="1">
    <citation type="submission" date="2020-02" db="EMBL/GenBank/DDBJ databases">
        <title>Comparative genomics of sulfur disproportionating microorganisms.</title>
        <authorList>
            <person name="Ward L.M."/>
            <person name="Bertran E."/>
            <person name="Johnston D.T."/>
        </authorList>
    </citation>
    <scope>NUCLEOTIDE SEQUENCE [LARGE SCALE GENOMIC DNA]</scope>
    <source>
        <strain evidence="8 9">DSM 100025</strain>
    </source>
</reference>
<dbReference type="InterPro" id="IPR055210">
    <property type="entry name" value="CtpA/B_N"/>
</dbReference>
<dbReference type="GO" id="GO:0004175">
    <property type="term" value="F:endopeptidase activity"/>
    <property type="evidence" value="ECO:0007669"/>
    <property type="project" value="TreeGrafter"/>
</dbReference>
<dbReference type="SUPFAM" id="SSF50156">
    <property type="entry name" value="PDZ domain-like"/>
    <property type="match status" value="1"/>
</dbReference>
<dbReference type="InterPro" id="IPR005151">
    <property type="entry name" value="Tail-specific_protease"/>
</dbReference>
<dbReference type="InterPro" id="IPR004447">
    <property type="entry name" value="Peptidase_S41A"/>
</dbReference>
<dbReference type="GO" id="GO:0008236">
    <property type="term" value="F:serine-type peptidase activity"/>
    <property type="evidence" value="ECO:0007669"/>
    <property type="project" value="UniProtKB-KW"/>
</dbReference>
<dbReference type="PROSITE" id="PS50106">
    <property type="entry name" value="PDZ"/>
    <property type="match status" value="1"/>
</dbReference>
<keyword evidence="4 5" id="KW-0720">Serine protease</keyword>
<sequence length="433" mass="47298">MEMKRRAWMLRPAAWVLLAVLFLGGGAPGALAGEDDTYRHLKTFAAVLDLVERNYVEEVDPQKAIYGAINGMLAALDPYSSFLTPEEYGEMNVETEGRFTGIGIEISIRDGVLTVVAPIEGTPADRAGIRSNDRILKIDGVSTKNMTMFEAVKRLRGPKGSKVTLSIYREGWQQLQDVEIVRDVIPIRSVRWGRLEDGYGYVRISTFQHKHTTADVRKALRALEGKAGLRGLVLDLRNNPGGLLDQAIGVADLFLDEGLIVYTDGRLKEQQKKYYARKNGHPRTYPVVVLVNGGSASASEIVTGALQDHHRALVLGTKTFGKASVQTIIPLEDGAALRLTTAHYFTPAGRSIHEKGIVPDLVVPYVEAAPEAEEAGQGLYERLGVAERQKPEAAKAESGGSQVPMDNQIEEALRILKAWDVFSRAAAAGEVRG</sequence>
<dbReference type="SMART" id="SM00228">
    <property type="entry name" value="PDZ"/>
    <property type="match status" value="1"/>
</dbReference>
<evidence type="ECO:0000259" key="7">
    <source>
        <dbReference type="PROSITE" id="PS50106"/>
    </source>
</evidence>
<comment type="caution">
    <text evidence="8">The sequence shown here is derived from an EMBL/GenBank/DDBJ whole genome shotgun (WGS) entry which is preliminary data.</text>
</comment>
<dbReference type="AlphaFoldDB" id="A0A6N9TNT9"/>
<evidence type="ECO:0000313" key="8">
    <source>
        <dbReference type="EMBL" id="NDY41763.1"/>
    </source>
</evidence>
<dbReference type="SMART" id="SM00245">
    <property type="entry name" value="TSPc"/>
    <property type="match status" value="1"/>
</dbReference>
<feature type="domain" description="PDZ" evidence="7">
    <location>
        <begin position="90"/>
        <end position="156"/>
    </location>
</feature>
<dbReference type="EMBL" id="JAAGRR010000016">
    <property type="protein sequence ID" value="NDY41763.1"/>
    <property type="molecule type" value="Genomic_DNA"/>
</dbReference>
<dbReference type="Pfam" id="PF03572">
    <property type="entry name" value="Peptidase_S41"/>
    <property type="match status" value="1"/>
</dbReference>
<accession>A0A6N9TNT9</accession>
<evidence type="ECO:0000256" key="1">
    <source>
        <dbReference type="ARBA" id="ARBA00009179"/>
    </source>
</evidence>
<evidence type="ECO:0000256" key="3">
    <source>
        <dbReference type="ARBA" id="ARBA00022801"/>
    </source>
</evidence>
<feature type="chain" id="PRO_5027083758" evidence="6">
    <location>
        <begin position="33"/>
        <end position="433"/>
    </location>
</feature>
<dbReference type="InterPro" id="IPR041489">
    <property type="entry name" value="PDZ_6"/>
</dbReference>
<dbReference type="SUPFAM" id="SSF52096">
    <property type="entry name" value="ClpP/crotonase"/>
    <property type="match status" value="1"/>
</dbReference>
<keyword evidence="3 5" id="KW-0378">Hydrolase</keyword>
<dbReference type="InterPro" id="IPR001478">
    <property type="entry name" value="PDZ"/>
</dbReference>
<dbReference type="PANTHER" id="PTHR32060:SF30">
    <property type="entry name" value="CARBOXY-TERMINAL PROCESSING PROTEASE CTPA"/>
    <property type="match status" value="1"/>
</dbReference>
<dbReference type="Proteomes" id="UP000469346">
    <property type="component" value="Unassembled WGS sequence"/>
</dbReference>
<organism evidence="8 9">
    <name type="scientific">Dissulfurirhabdus thermomarina</name>
    <dbReference type="NCBI Taxonomy" id="1765737"/>
    <lineage>
        <taxon>Bacteria</taxon>
        <taxon>Deltaproteobacteria</taxon>
        <taxon>Dissulfurirhabdaceae</taxon>
        <taxon>Dissulfurirhabdus</taxon>
    </lineage>
</organism>
<keyword evidence="2 5" id="KW-0645">Protease</keyword>
<keyword evidence="9" id="KW-1185">Reference proteome</keyword>
<feature type="signal peptide" evidence="6">
    <location>
        <begin position="1"/>
        <end position="32"/>
    </location>
</feature>
<gene>
    <name evidence="8" type="ORF">G3N55_02705</name>
</gene>
<protein>
    <submittedName>
        <fullName evidence="8">S41 family peptidase</fullName>
    </submittedName>
</protein>
<dbReference type="InterPro" id="IPR036034">
    <property type="entry name" value="PDZ_sf"/>
</dbReference>
<evidence type="ECO:0000313" key="9">
    <source>
        <dbReference type="Proteomes" id="UP000469346"/>
    </source>
</evidence>
<dbReference type="Pfam" id="PF17820">
    <property type="entry name" value="PDZ_6"/>
    <property type="match status" value="1"/>
</dbReference>
<dbReference type="NCBIfam" id="TIGR00225">
    <property type="entry name" value="prc"/>
    <property type="match status" value="1"/>
</dbReference>
<dbReference type="GO" id="GO:0030288">
    <property type="term" value="C:outer membrane-bounded periplasmic space"/>
    <property type="evidence" value="ECO:0007669"/>
    <property type="project" value="TreeGrafter"/>
</dbReference>
<dbReference type="Gene3D" id="2.30.42.10">
    <property type="match status" value="1"/>
</dbReference>